<reference evidence="3" key="1">
    <citation type="submission" date="2023-07" db="EMBL/GenBank/DDBJ databases">
        <authorList>
            <consortium name="AG Swart"/>
            <person name="Singh M."/>
            <person name="Singh A."/>
            <person name="Seah K."/>
            <person name="Emmerich C."/>
        </authorList>
    </citation>
    <scope>NUCLEOTIDE SEQUENCE</scope>
    <source>
        <strain evidence="3">DP1</strain>
    </source>
</reference>
<dbReference type="Proteomes" id="UP001295684">
    <property type="component" value="Unassembled WGS sequence"/>
</dbReference>
<feature type="compositionally biased region" description="Polar residues" evidence="2">
    <location>
        <begin position="277"/>
        <end position="286"/>
    </location>
</feature>
<feature type="compositionally biased region" description="Basic and acidic residues" evidence="2">
    <location>
        <begin position="287"/>
        <end position="297"/>
    </location>
</feature>
<comment type="caution">
    <text evidence="3">The sequence shown here is derived from an EMBL/GenBank/DDBJ whole genome shotgun (WGS) entry which is preliminary data.</text>
</comment>
<proteinExistence type="predicted"/>
<dbReference type="AlphaFoldDB" id="A0AAD1X5K0"/>
<organism evidence="3 4">
    <name type="scientific">Euplotes crassus</name>
    <dbReference type="NCBI Taxonomy" id="5936"/>
    <lineage>
        <taxon>Eukaryota</taxon>
        <taxon>Sar</taxon>
        <taxon>Alveolata</taxon>
        <taxon>Ciliophora</taxon>
        <taxon>Intramacronucleata</taxon>
        <taxon>Spirotrichea</taxon>
        <taxon>Hypotrichia</taxon>
        <taxon>Euplotida</taxon>
        <taxon>Euplotidae</taxon>
        <taxon>Moneuplotes</taxon>
    </lineage>
</organism>
<evidence type="ECO:0000256" key="2">
    <source>
        <dbReference type="SAM" id="MobiDB-lite"/>
    </source>
</evidence>
<sequence>MSRPLHCKTYKTSSHIIPHSHTQSPYPNLKSLKSMYETYITPPKHDLSKATDLCLENTVVEKRKKSRSNSLVKYLVGFKKGKIEALRVMTLEGCRLRRRTPTHYAREQDFNLNSNRNSKIINLERYKKKYETKINSKLEEFKKTKRDLNKASMKNYISKHGARTNRCNKSSKNSLISPISQTSSPLHPSSRKKQKSPYMSGKAGLKESPYYTSPVRKATSSESKLLTEPKKFSLKQASSKKHNTCQKSHKRDTTSRFTPKKPFDIPMIHLTHRRSSQKTLKSTQKTPDARPKSRDSSLLKCCTPSKTEANYSPEIILKVTILDAACKVMSRKNPLRSAKTRRKMRISKKFLSLRKLSKKRNEIKNRKSCERSTEEQSEERLSMKNSECCAQSLSKSDYTKNHTSLSIKLTNQNKKDDRRKNIGIKSIFVELC</sequence>
<evidence type="ECO:0000313" key="4">
    <source>
        <dbReference type="Proteomes" id="UP001295684"/>
    </source>
</evidence>
<keyword evidence="1" id="KW-0175">Coiled coil</keyword>
<evidence type="ECO:0000256" key="1">
    <source>
        <dbReference type="SAM" id="Coils"/>
    </source>
</evidence>
<feature type="region of interest" description="Disordered" evidence="2">
    <location>
        <begin position="155"/>
        <end position="299"/>
    </location>
</feature>
<name>A0AAD1X5K0_EUPCR</name>
<protein>
    <submittedName>
        <fullName evidence="3">Uncharacterized protein</fullName>
    </submittedName>
</protein>
<feature type="compositionally biased region" description="Polar residues" evidence="2">
    <location>
        <begin position="165"/>
        <end position="187"/>
    </location>
</feature>
<feature type="coiled-coil region" evidence="1">
    <location>
        <begin position="120"/>
        <end position="147"/>
    </location>
</feature>
<gene>
    <name evidence="3" type="ORF">ECRASSUSDP1_LOCUS5238</name>
</gene>
<keyword evidence="4" id="KW-1185">Reference proteome</keyword>
<dbReference type="EMBL" id="CAMPGE010005052">
    <property type="protein sequence ID" value="CAI2363898.1"/>
    <property type="molecule type" value="Genomic_DNA"/>
</dbReference>
<feature type="compositionally biased region" description="Basic residues" evidence="2">
    <location>
        <begin position="238"/>
        <end position="250"/>
    </location>
</feature>
<evidence type="ECO:0000313" key="3">
    <source>
        <dbReference type="EMBL" id="CAI2363898.1"/>
    </source>
</evidence>
<accession>A0AAD1X5K0</accession>